<keyword evidence="1 4" id="KW-0489">Methyltransferase</keyword>
<evidence type="ECO:0000313" key="4">
    <source>
        <dbReference type="EMBL" id="EEY72125.1"/>
    </source>
</evidence>
<reference evidence="4 5" key="1">
    <citation type="submission" date="2009-10" db="EMBL/GenBank/DDBJ databases">
        <authorList>
            <consortium name="Los Alamos National Laboratory (LANL)"/>
            <consortium name="National Microbial Pathogen Data Resource (NMPDR)"/>
            <person name="Saunders E.H."/>
            <person name="Munk A.C."/>
            <person name="Tapia R."/>
            <person name="Green L."/>
            <person name="Rogers Y."/>
            <person name="Detter J.C."/>
            <person name="Bruce D."/>
            <person name="Brettin T.S."/>
            <person name="Colwell R.R."/>
            <person name="Huq A."/>
            <person name="Grim C.J."/>
            <person name="Hasan N.A."/>
            <person name="Bartels D."/>
            <person name="Vonstein V."/>
        </authorList>
    </citation>
    <scope>NUCLEOTIDE SEQUENCE [LARGE SCALE GENOMIC DNA]</scope>
    <source>
        <strain evidence="4 5">CIP 101886</strain>
    </source>
</reference>
<dbReference type="AlphaFoldDB" id="D0I656"/>
<keyword evidence="2 4" id="KW-0808">Transferase</keyword>
<dbReference type="PANTHER" id="PTHR43167">
    <property type="entry name" value="PUTATIVE (AFU_ORTHOLOGUE AFUA_6G01830)-RELATED"/>
    <property type="match status" value="1"/>
</dbReference>
<dbReference type="CDD" id="cd02440">
    <property type="entry name" value="AdoMet_MTases"/>
    <property type="match status" value="1"/>
</dbReference>
<accession>D0I656</accession>
<evidence type="ECO:0000256" key="3">
    <source>
        <dbReference type="ARBA" id="ARBA00022691"/>
    </source>
</evidence>
<protein>
    <submittedName>
        <fullName evidence="4">Possible caffeoyl-CoA O-methyltransferase</fullName>
    </submittedName>
</protein>
<evidence type="ECO:0000256" key="2">
    <source>
        <dbReference type="ARBA" id="ARBA00022679"/>
    </source>
</evidence>
<keyword evidence="5" id="KW-1185">Reference proteome</keyword>
<dbReference type="GO" id="GO:0008171">
    <property type="term" value="F:O-methyltransferase activity"/>
    <property type="evidence" value="ECO:0007669"/>
    <property type="project" value="InterPro"/>
</dbReference>
<proteinExistence type="predicted"/>
<dbReference type="InterPro" id="IPR002935">
    <property type="entry name" value="SAM_O-MeTrfase"/>
</dbReference>
<dbReference type="eggNOG" id="COG4122">
    <property type="taxonomic scope" value="Bacteria"/>
</dbReference>
<dbReference type="InterPro" id="IPR029063">
    <property type="entry name" value="SAM-dependent_MTases_sf"/>
</dbReference>
<organism evidence="4 5">
    <name type="scientific">Grimontia hollisae CIP 101886</name>
    <dbReference type="NCBI Taxonomy" id="675812"/>
    <lineage>
        <taxon>Bacteria</taxon>
        <taxon>Pseudomonadati</taxon>
        <taxon>Pseudomonadota</taxon>
        <taxon>Gammaproteobacteria</taxon>
        <taxon>Vibrionales</taxon>
        <taxon>Vibrionaceae</taxon>
        <taxon>Grimontia</taxon>
    </lineage>
</organism>
<keyword evidence="3" id="KW-0949">S-adenosyl-L-methionine</keyword>
<name>D0I656_GRIHO</name>
<dbReference type="EMBL" id="ADAQ01000011">
    <property type="protein sequence ID" value="EEY72125.1"/>
    <property type="molecule type" value="Genomic_DNA"/>
</dbReference>
<dbReference type="PROSITE" id="PS51682">
    <property type="entry name" value="SAM_OMT_I"/>
    <property type="match status" value="1"/>
</dbReference>
<gene>
    <name evidence="4" type="ORF">VHA_001223</name>
</gene>
<dbReference type="SUPFAM" id="SSF53335">
    <property type="entry name" value="S-adenosyl-L-methionine-dependent methyltransferases"/>
    <property type="match status" value="1"/>
</dbReference>
<dbReference type="Pfam" id="PF01596">
    <property type="entry name" value="Methyltransf_3"/>
    <property type="match status" value="1"/>
</dbReference>
<dbReference type="GO" id="GO:0032259">
    <property type="term" value="P:methylation"/>
    <property type="evidence" value="ECO:0007669"/>
    <property type="project" value="UniProtKB-KW"/>
</dbReference>
<evidence type="ECO:0000256" key="1">
    <source>
        <dbReference type="ARBA" id="ARBA00022603"/>
    </source>
</evidence>
<dbReference type="PANTHER" id="PTHR43167:SF1">
    <property type="entry name" value="PUTATIVE (AFU_ORTHOLOGUE AFUA_6G01830)-RELATED"/>
    <property type="match status" value="1"/>
</dbReference>
<dbReference type="Gene3D" id="3.40.50.150">
    <property type="entry name" value="Vaccinia Virus protein VP39"/>
    <property type="match status" value="1"/>
</dbReference>
<comment type="caution">
    <text evidence="4">The sequence shown here is derived from an EMBL/GenBank/DDBJ whole genome shotgun (WGS) entry which is preliminary data.</text>
</comment>
<dbReference type="Proteomes" id="UP000003604">
    <property type="component" value="Unassembled WGS sequence"/>
</dbReference>
<evidence type="ECO:0000313" key="5">
    <source>
        <dbReference type="Proteomes" id="UP000003604"/>
    </source>
</evidence>
<sequence>MFGEVNATKELRRHGYLRYLTRHLSVANPREGESMSFVIPIEGNTLEIQRIMEDLEQFGIKNDLAQSDKSKKYLNITRDTGEFLSVLVKAMGARKILEIGTSNGYSTIWLASALPDDGKVYTIEANPQKVEEASLNFDQTHTSSKIVQLVGDVTEVLSDVSESVDFIFLDADRKTYLSLAEGLFNLLKTGGLLVCDNATSHADELSEFRAWVSSQQNLSVSLVPVGKGELLVYKGEK</sequence>